<protein>
    <submittedName>
        <fullName evidence="5">Superoxide dismutase family protein</fullName>
    </submittedName>
</protein>
<name>A0ABX1LQ19_9CYAN</name>
<dbReference type="PANTHER" id="PTHR10003">
    <property type="entry name" value="SUPEROXIDE DISMUTASE CU-ZN -RELATED"/>
    <property type="match status" value="1"/>
</dbReference>
<comment type="caution">
    <text evidence="5">The sequence shown here is derived from an EMBL/GenBank/DDBJ whole genome shotgun (WGS) entry which is preliminary data.</text>
</comment>
<proteinExistence type="inferred from homology"/>
<evidence type="ECO:0000259" key="4">
    <source>
        <dbReference type="Pfam" id="PF00080"/>
    </source>
</evidence>
<accession>A0ABX1LQ19</accession>
<organism evidence="5 6">
    <name type="scientific">Pseudanabaena yagii GIHE-NHR1</name>
    <dbReference type="NCBI Taxonomy" id="2722753"/>
    <lineage>
        <taxon>Bacteria</taxon>
        <taxon>Bacillati</taxon>
        <taxon>Cyanobacteriota</taxon>
        <taxon>Cyanophyceae</taxon>
        <taxon>Pseudanabaenales</taxon>
        <taxon>Pseudanabaenaceae</taxon>
        <taxon>Pseudanabaena</taxon>
        <taxon>Pseudanabaena yagii</taxon>
    </lineage>
</organism>
<feature type="domain" description="Superoxide dismutase copper/zinc binding" evidence="4">
    <location>
        <begin position="54"/>
        <end position="194"/>
    </location>
</feature>
<dbReference type="InterPro" id="IPR001424">
    <property type="entry name" value="SOD_Cu_Zn_dom"/>
</dbReference>
<evidence type="ECO:0000256" key="2">
    <source>
        <dbReference type="SAM" id="MobiDB-lite"/>
    </source>
</evidence>
<evidence type="ECO:0000256" key="1">
    <source>
        <dbReference type="ARBA" id="ARBA00010457"/>
    </source>
</evidence>
<evidence type="ECO:0000256" key="3">
    <source>
        <dbReference type="SAM" id="SignalP"/>
    </source>
</evidence>
<keyword evidence="3" id="KW-0732">Signal</keyword>
<dbReference type="SUPFAM" id="SSF49329">
    <property type="entry name" value="Cu,Zn superoxide dismutase-like"/>
    <property type="match status" value="1"/>
</dbReference>
<comment type="similarity">
    <text evidence="1">Belongs to the Cu-Zn superoxide dismutase family.</text>
</comment>
<dbReference type="RefSeq" id="WP_169363144.1">
    <property type="nucleotide sequence ID" value="NZ_JAAVJL010000001.1"/>
</dbReference>
<feature type="chain" id="PRO_5045696702" evidence="3">
    <location>
        <begin position="35"/>
        <end position="196"/>
    </location>
</feature>
<feature type="region of interest" description="Disordered" evidence="2">
    <location>
        <begin position="94"/>
        <end position="131"/>
    </location>
</feature>
<evidence type="ECO:0000313" key="5">
    <source>
        <dbReference type="EMBL" id="NMF58217.1"/>
    </source>
</evidence>
<dbReference type="InterPro" id="IPR036423">
    <property type="entry name" value="SOD-like_Cu/Zn_dom_sf"/>
</dbReference>
<dbReference type="Gene3D" id="2.60.40.200">
    <property type="entry name" value="Superoxide dismutase, copper/zinc binding domain"/>
    <property type="match status" value="1"/>
</dbReference>
<dbReference type="EMBL" id="JAAVJL010000001">
    <property type="protein sequence ID" value="NMF58217.1"/>
    <property type="molecule type" value="Genomic_DNA"/>
</dbReference>
<dbReference type="InterPro" id="IPR024134">
    <property type="entry name" value="SOD_Cu/Zn_/chaperone"/>
</dbReference>
<reference evidence="5 6" key="1">
    <citation type="submission" date="2020-03" db="EMBL/GenBank/DDBJ databases">
        <title>Draft Genome Sequence of 2-Methylisoborneol Producing Pseudanabaena yagii Strain GIHE-NHR1 Isolated from North Han River in South Korea.</title>
        <authorList>
            <person name="Jeong J."/>
        </authorList>
    </citation>
    <scope>NUCLEOTIDE SEQUENCE [LARGE SCALE GENOMIC DNA]</scope>
    <source>
        <strain evidence="5 6">GIHE-NHR1</strain>
    </source>
</reference>
<sequence length="196" mass="20972">MKSHNFPSRLTAKFAALLSCTTMTMIATTTVAIAQTTQPKASSRIFNIKGELVGTATFIQTPVGVKVDLKVQNLAQGEHMVHLHEKGKCDAPKFQTSGDHFDPKDVDDDEEDSTHLHHKHEAGKHKPAGDLPNIIVKQDGNGSLTAILPKLTLGSGKNSLLKHGGTSIIIHAGANGKSTIPNVDYKTRIACGIIKP</sequence>
<feature type="signal peptide" evidence="3">
    <location>
        <begin position="1"/>
        <end position="34"/>
    </location>
</feature>
<keyword evidence="6" id="KW-1185">Reference proteome</keyword>
<gene>
    <name evidence="5" type="ORF">HC246_09330</name>
</gene>
<feature type="compositionally biased region" description="Basic residues" evidence="2">
    <location>
        <begin position="116"/>
        <end position="126"/>
    </location>
</feature>
<dbReference type="Proteomes" id="UP000738376">
    <property type="component" value="Unassembled WGS sequence"/>
</dbReference>
<evidence type="ECO:0000313" key="6">
    <source>
        <dbReference type="Proteomes" id="UP000738376"/>
    </source>
</evidence>
<dbReference type="Pfam" id="PF00080">
    <property type="entry name" value="Sod_Cu"/>
    <property type="match status" value="1"/>
</dbReference>